<sequence>MAPREKADRIVGGGILTKTEPSKASPRSDFMVEYPYVWNLAEMHRLGSIISLRSWNAPDRWSGWLTK</sequence>
<reference evidence="2" key="1">
    <citation type="submission" date="2022-03" db="EMBL/GenBank/DDBJ databases">
        <authorList>
            <person name="Brunel B."/>
        </authorList>
    </citation>
    <scope>NUCLEOTIDE SEQUENCE</scope>
    <source>
        <strain evidence="2">STM4922sample</strain>
    </source>
</reference>
<evidence type="ECO:0000256" key="1">
    <source>
        <dbReference type="SAM" id="MobiDB-lite"/>
    </source>
</evidence>
<organism evidence="2 3">
    <name type="scientific">Mesorhizobium ventifaucium</name>
    <dbReference type="NCBI Taxonomy" id="666020"/>
    <lineage>
        <taxon>Bacteria</taxon>
        <taxon>Pseudomonadati</taxon>
        <taxon>Pseudomonadota</taxon>
        <taxon>Alphaproteobacteria</taxon>
        <taxon>Hyphomicrobiales</taxon>
        <taxon>Phyllobacteriaceae</taxon>
        <taxon>Mesorhizobium</taxon>
    </lineage>
</organism>
<protein>
    <submittedName>
        <fullName evidence="2">Uncharacterized protein</fullName>
    </submittedName>
</protein>
<gene>
    <name evidence="2" type="ORF">MES4922_40133</name>
</gene>
<feature type="region of interest" description="Disordered" evidence="1">
    <location>
        <begin position="1"/>
        <end position="26"/>
    </location>
</feature>
<comment type="caution">
    <text evidence="2">The sequence shown here is derived from an EMBL/GenBank/DDBJ whole genome shotgun (WGS) entry which is preliminary data.</text>
</comment>
<evidence type="ECO:0000313" key="3">
    <source>
        <dbReference type="Proteomes" id="UP001152604"/>
    </source>
</evidence>
<dbReference type="Proteomes" id="UP001152604">
    <property type="component" value="Unassembled WGS sequence"/>
</dbReference>
<evidence type="ECO:0000313" key="2">
    <source>
        <dbReference type="EMBL" id="CAH2405222.1"/>
    </source>
</evidence>
<name>A0ABM9E805_9HYPH</name>
<dbReference type="EMBL" id="CAKXZS010000034">
    <property type="protein sequence ID" value="CAH2405222.1"/>
    <property type="molecule type" value="Genomic_DNA"/>
</dbReference>
<proteinExistence type="predicted"/>
<keyword evidence="3" id="KW-1185">Reference proteome</keyword>
<accession>A0ABM9E805</accession>